<dbReference type="PANTHER" id="PTHR45348">
    <property type="entry name" value="HYPOTHETICAL OXIDOREDUCTASE (EUROFUNG)"/>
    <property type="match status" value="1"/>
</dbReference>
<proteinExistence type="inferred from homology"/>
<dbReference type="STRING" id="2025994.A0A2T3ANG6"/>
<evidence type="ECO:0000313" key="5">
    <source>
        <dbReference type="Proteomes" id="UP000241462"/>
    </source>
</evidence>
<sequence length="363" mass="39333">MSSTSTTYKALVCTTPGTSEVQDLPVPDVSQREGYMLVRTKAVALNPTDWKSLHDPDGHAVGTKLGCDFAGVVEAVGPGVTKFVKGDRVCGFAFNAKNLERGGFGEYIFTPAEPINMKIPDNLSFEEAATLGVGVTTVGQGLYQFLELPLPSKPLAEPIPILINGGSTATGILGIQYAKASNLTVHATASPHNFDYLRSLGADHLYDYHTETDTLAAQIRAATNNSLAYAWDCITTRESMRLAALSLSDKPGVEGAYGVLTAYDREFVQGLNPNVKKVGLTMGYTAFGEGVKRSVYTWHPSREDWEFGKMFWELSEKLLADGTIKPARYEVNRGGERLEGVQKGLDELKSGKVSGVKLVYTFE</sequence>
<dbReference type="InterPro" id="IPR047122">
    <property type="entry name" value="Trans-enoyl_RdTase-like"/>
</dbReference>
<dbReference type="Pfam" id="PF08240">
    <property type="entry name" value="ADH_N"/>
    <property type="match status" value="1"/>
</dbReference>
<keyword evidence="2" id="KW-0560">Oxidoreductase</keyword>
<dbReference type="FunCoup" id="A0A2T3ANG6">
    <property type="interactions" value="223"/>
</dbReference>
<dbReference type="SMART" id="SM00829">
    <property type="entry name" value="PKS_ER"/>
    <property type="match status" value="1"/>
</dbReference>
<dbReference type="InterPro" id="IPR036291">
    <property type="entry name" value="NAD(P)-bd_dom_sf"/>
</dbReference>
<evidence type="ECO:0000256" key="1">
    <source>
        <dbReference type="ARBA" id="ARBA00008072"/>
    </source>
</evidence>
<dbReference type="Proteomes" id="UP000241462">
    <property type="component" value="Unassembled WGS sequence"/>
</dbReference>
<feature type="domain" description="Enoyl reductase (ER)" evidence="3">
    <location>
        <begin position="14"/>
        <end position="359"/>
    </location>
</feature>
<comment type="similarity">
    <text evidence="1">Belongs to the zinc-containing alcohol dehydrogenase family.</text>
</comment>
<evidence type="ECO:0000259" key="3">
    <source>
        <dbReference type="SMART" id="SM00829"/>
    </source>
</evidence>
<dbReference type="InterPro" id="IPR011032">
    <property type="entry name" value="GroES-like_sf"/>
</dbReference>
<dbReference type="EMBL" id="KZ678372">
    <property type="protein sequence ID" value="PSS05207.1"/>
    <property type="molecule type" value="Genomic_DNA"/>
</dbReference>
<dbReference type="OrthoDB" id="9992527at2759"/>
<dbReference type="Gene3D" id="3.40.50.720">
    <property type="entry name" value="NAD(P)-binding Rossmann-like Domain"/>
    <property type="match status" value="1"/>
</dbReference>
<name>A0A2T3ANG6_9PEZI</name>
<dbReference type="GO" id="GO:0016651">
    <property type="term" value="F:oxidoreductase activity, acting on NAD(P)H"/>
    <property type="evidence" value="ECO:0007669"/>
    <property type="project" value="InterPro"/>
</dbReference>
<reference evidence="4 5" key="1">
    <citation type="journal article" date="2018" name="Mycol. Prog.">
        <title>Coniella lustricola, a new species from submerged detritus.</title>
        <authorList>
            <person name="Raudabaugh D.B."/>
            <person name="Iturriaga T."/>
            <person name="Carver A."/>
            <person name="Mondo S."/>
            <person name="Pangilinan J."/>
            <person name="Lipzen A."/>
            <person name="He G."/>
            <person name="Amirebrahimi M."/>
            <person name="Grigoriev I.V."/>
            <person name="Miller A.N."/>
        </authorList>
    </citation>
    <scope>NUCLEOTIDE SEQUENCE [LARGE SCALE GENOMIC DNA]</scope>
    <source>
        <strain evidence="4 5">B22-T-1</strain>
    </source>
</reference>
<dbReference type="InterPro" id="IPR020843">
    <property type="entry name" value="ER"/>
</dbReference>
<evidence type="ECO:0000256" key="2">
    <source>
        <dbReference type="ARBA" id="ARBA00023002"/>
    </source>
</evidence>
<dbReference type="SUPFAM" id="SSF50129">
    <property type="entry name" value="GroES-like"/>
    <property type="match status" value="1"/>
</dbReference>
<dbReference type="AlphaFoldDB" id="A0A2T3ANG6"/>
<dbReference type="PANTHER" id="PTHR45348:SF2">
    <property type="entry name" value="ZINC-TYPE ALCOHOL DEHYDROGENASE-LIKE PROTEIN C2E1P3.01"/>
    <property type="match status" value="1"/>
</dbReference>
<dbReference type="SUPFAM" id="SSF51735">
    <property type="entry name" value="NAD(P)-binding Rossmann-fold domains"/>
    <property type="match status" value="1"/>
</dbReference>
<keyword evidence="5" id="KW-1185">Reference proteome</keyword>
<accession>A0A2T3ANG6</accession>
<evidence type="ECO:0000313" key="4">
    <source>
        <dbReference type="EMBL" id="PSS05207.1"/>
    </source>
</evidence>
<dbReference type="InParanoid" id="A0A2T3ANG6"/>
<dbReference type="InterPro" id="IPR013154">
    <property type="entry name" value="ADH-like_N"/>
</dbReference>
<organism evidence="4 5">
    <name type="scientific">Coniella lustricola</name>
    <dbReference type="NCBI Taxonomy" id="2025994"/>
    <lineage>
        <taxon>Eukaryota</taxon>
        <taxon>Fungi</taxon>
        <taxon>Dikarya</taxon>
        <taxon>Ascomycota</taxon>
        <taxon>Pezizomycotina</taxon>
        <taxon>Sordariomycetes</taxon>
        <taxon>Sordariomycetidae</taxon>
        <taxon>Diaporthales</taxon>
        <taxon>Schizoparmaceae</taxon>
        <taxon>Coniella</taxon>
    </lineage>
</organism>
<dbReference type="InterPro" id="IPR013149">
    <property type="entry name" value="ADH-like_C"/>
</dbReference>
<gene>
    <name evidence="4" type="ORF">BD289DRAFT_2295</name>
</gene>
<protein>
    <submittedName>
        <fullName evidence="4">Chaperonin 10-like protein</fullName>
    </submittedName>
</protein>
<dbReference type="Gene3D" id="3.90.180.10">
    <property type="entry name" value="Medium-chain alcohol dehydrogenases, catalytic domain"/>
    <property type="match status" value="1"/>
</dbReference>
<dbReference type="CDD" id="cd08249">
    <property type="entry name" value="enoyl_reductase_like"/>
    <property type="match status" value="1"/>
</dbReference>
<dbReference type="Pfam" id="PF00107">
    <property type="entry name" value="ADH_zinc_N"/>
    <property type="match status" value="1"/>
</dbReference>